<proteinExistence type="predicted"/>
<dbReference type="EMBL" id="JACHOP010000021">
    <property type="protein sequence ID" value="MBB5759288.1"/>
    <property type="molecule type" value="Genomic_DNA"/>
</dbReference>
<dbReference type="RefSeq" id="WP_183572186.1">
    <property type="nucleotide sequence ID" value="NZ_JACHOP010000021.1"/>
</dbReference>
<evidence type="ECO:0000313" key="3">
    <source>
        <dbReference type="Proteomes" id="UP000583454"/>
    </source>
</evidence>
<feature type="region of interest" description="Disordered" evidence="1">
    <location>
        <begin position="269"/>
        <end position="301"/>
    </location>
</feature>
<gene>
    <name evidence="2" type="ORF">HNR00_004020</name>
</gene>
<dbReference type="Proteomes" id="UP000583454">
    <property type="component" value="Unassembled WGS sequence"/>
</dbReference>
<dbReference type="AlphaFoldDB" id="A0A840ZQF3"/>
<evidence type="ECO:0000256" key="1">
    <source>
        <dbReference type="SAM" id="MobiDB-lite"/>
    </source>
</evidence>
<sequence>MSELSGSTTRAAPRRTLDIEVALQWAYRDELPKRRDDHPLRGIGYPSTHPMWRAGAFGGRIDCWNRDPGFPLAMGDPSPDALRIEAAVEALDDATLDILPYDVGKGLGEHVDLRHVISITRRDVRSWIVTYARNGKRPDLGGPAEFEPVRGANGKAEIWETVSIPAGEGPDGTPWFTTFDRRTTSVRAGTYPDGAFCKLQWVRTADDIAEDRARYALWHAGLTLLAEILTPVLQTVAVAPPAAVTRPWIEAEPAPPTIRPNLARRTVALDRRRPVARRAPGRRPEPVRMSPPSEWKPAGAA</sequence>
<organism evidence="2 3">
    <name type="scientific">Methylorubrum rhodinum</name>
    <dbReference type="NCBI Taxonomy" id="29428"/>
    <lineage>
        <taxon>Bacteria</taxon>
        <taxon>Pseudomonadati</taxon>
        <taxon>Pseudomonadota</taxon>
        <taxon>Alphaproteobacteria</taxon>
        <taxon>Hyphomicrobiales</taxon>
        <taxon>Methylobacteriaceae</taxon>
        <taxon>Methylorubrum</taxon>
    </lineage>
</organism>
<reference evidence="2 3" key="1">
    <citation type="submission" date="2020-08" db="EMBL/GenBank/DDBJ databases">
        <title>Genomic Encyclopedia of Type Strains, Phase IV (KMG-IV): sequencing the most valuable type-strain genomes for metagenomic binning, comparative biology and taxonomic classification.</title>
        <authorList>
            <person name="Goeker M."/>
        </authorList>
    </citation>
    <scope>NUCLEOTIDE SEQUENCE [LARGE SCALE GENOMIC DNA]</scope>
    <source>
        <strain evidence="2 3">DSM 2163</strain>
    </source>
</reference>
<name>A0A840ZQF3_9HYPH</name>
<protein>
    <submittedName>
        <fullName evidence="2">Uncharacterized protein</fullName>
    </submittedName>
</protein>
<keyword evidence="3" id="KW-1185">Reference proteome</keyword>
<comment type="caution">
    <text evidence="2">The sequence shown here is derived from an EMBL/GenBank/DDBJ whole genome shotgun (WGS) entry which is preliminary data.</text>
</comment>
<accession>A0A840ZQF3</accession>
<evidence type="ECO:0000313" key="2">
    <source>
        <dbReference type="EMBL" id="MBB5759288.1"/>
    </source>
</evidence>